<evidence type="ECO:0000256" key="1">
    <source>
        <dbReference type="SAM" id="MobiDB-lite"/>
    </source>
</evidence>
<evidence type="ECO:0000313" key="3">
    <source>
        <dbReference type="Proteomes" id="UP000828251"/>
    </source>
</evidence>
<dbReference type="OrthoDB" id="10367252at2759"/>
<feature type="region of interest" description="Disordered" evidence="1">
    <location>
        <begin position="1"/>
        <end position="37"/>
    </location>
</feature>
<sequence length="90" mass="10127">MISGCLKNSNDEVTEEEKANEEKETDDDEEEIEDDDAVRYRNYFENVFASKQPSTRGSVIRELIEQPGLSYKKSIVKEKGKGLVGPSEGP</sequence>
<organism evidence="2 3">
    <name type="scientific">Gossypium stocksii</name>
    <dbReference type="NCBI Taxonomy" id="47602"/>
    <lineage>
        <taxon>Eukaryota</taxon>
        <taxon>Viridiplantae</taxon>
        <taxon>Streptophyta</taxon>
        <taxon>Embryophyta</taxon>
        <taxon>Tracheophyta</taxon>
        <taxon>Spermatophyta</taxon>
        <taxon>Magnoliopsida</taxon>
        <taxon>eudicotyledons</taxon>
        <taxon>Gunneridae</taxon>
        <taxon>Pentapetalae</taxon>
        <taxon>rosids</taxon>
        <taxon>malvids</taxon>
        <taxon>Malvales</taxon>
        <taxon>Malvaceae</taxon>
        <taxon>Malvoideae</taxon>
        <taxon>Gossypium</taxon>
    </lineage>
</organism>
<proteinExistence type="predicted"/>
<evidence type="ECO:0000313" key="2">
    <source>
        <dbReference type="EMBL" id="KAH1082733.1"/>
    </source>
</evidence>
<dbReference type="AlphaFoldDB" id="A0A9D4A2B7"/>
<name>A0A9D4A2B7_9ROSI</name>
<comment type="caution">
    <text evidence="2">The sequence shown here is derived from an EMBL/GenBank/DDBJ whole genome shotgun (WGS) entry which is preliminary data.</text>
</comment>
<keyword evidence="3" id="KW-1185">Reference proteome</keyword>
<reference evidence="2 3" key="1">
    <citation type="journal article" date="2021" name="Plant Biotechnol. J.">
        <title>Multi-omics assisted identification of the key and species-specific regulatory components of drought-tolerant mechanisms in Gossypium stocksii.</title>
        <authorList>
            <person name="Yu D."/>
            <person name="Ke L."/>
            <person name="Zhang D."/>
            <person name="Wu Y."/>
            <person name="Sun Y."/>
            <person name="Mei J."/>
            <person name="Sun J."/>
            <person name="Sun Y."/>
        </authorList>
    </citation>
    <scope>NUCLEOTIDE SEQUENCE [LARGE SCALE GENOMIC DNA]</scope>
    <source>
        <strain evidence="3">cv. E1</strain>
        <tissue evidence="2">Leaf</tissue>
    </source>
</reference>
<protein>
    <submittedName>
        <fullName evidence="2">Uncharacterized protein</fullName>
    </submittedName>
</protein>
<accession>A0A9D4A2B7</accession>
<feature type="compositionally biased region" description="Acidic residues" evidence="1">
    <location>
        <begin position="23"/>
        <end position="36"/>
    </location>
</feature>
<dbReference type="Proteomes" id="UP000828251">
    <property type="component" value="Unassembled WGS sequence"/>
</dbReference>
<gene>
    <name evidence="2" type="ORF">J1N35_022494</name>
</gene>
<dbReference type="EMBL" id="JAIQCV010000007">
    <property type="protein sequence ID" value="KAH1082733.1"/>
    <property type="molecule type" value="Genomic_DNA"/>
</dbReference>